<organism evidence="2 3">
    <name type="scientific">Polystyrenella longa</name>
    <dbReference type="NCBI Taxonomy" id="2528007"/>
    <lineage>
        <taxon>Bacteria</taxon>
        <taxon>Pseudomonadati</taxon>
        <taxon>Planctomycetota</taxon>
        <taxon>Planctomycetia</taxon>
        <taxon>Planctomycetales</taxon>
        <taxon>Planctomycetaceae</taxon>
        <taxon>Polystyrenella</taxon>
    </lineage>
</organism>
<evidence type="ECO:0000313" key="2">
    <source>
        <dbReference type="EMBL" id="QDU82281.1"/>
    </source>
</evidence>
<dbReference type="PANTHER" id="PTHR20883:SF51">
    <property type="entry name" value="PHYTANOYL-COA HYDROXYLASE"/>
    <property type="match status" value="1"/>
</dbReference>
<evidence type="ECO:0000256" key="1">
    <source>
        <dbReference type="SAM" id="MobiDB-lite"/>
    </source>
</evidence>
<sequence>MTRTATASPICTFPPGNFFSKEEVAQFQREGYIIVRNLADSELVEQMRKVTRKHLDETILPVEFEADVKYPGSPMSRDSVGGHTIRRLKQAHARDVCFTEWVSSPQMLGRLSQLLGPELVMPLAHHNCIMTKQPRFSSRTGWHQDIRYWSYQRPELVNAWLALDHEESHNGCLQIIPRSHRMNPADHAFDQAQFFSEDDPKNQALVNSRIEAELQPGDVLFFHVLALHAASENVSEQTKHSVVFTFRPADNKPTPGSRSAALPELMLPAPPAIED</sequence>
<dbReference type="OrthoDB" id="9791262at2"/>
<dbReference type="AlphaFoldDB" id="A0A518CSS0"/>
<dbReference type="Gene3D" id="2.60.120.620">
    <property type="entry name" value="q2cbj1_9rhob like domain"/>
    <property type="match status" value="1"/>
</dbReference>
<accession>A0A518CSS0</accession>
<dbReference type="KEGG" id="plon:Pla110_40360"/>
<keyword evidence="3" id="KW-1185">Reference proteome</keyword>
<name>A0A518CSS0_9PLAN</name>
<proteinExistence type="predicted"/>
<dbReference type="SUPFAM" id="SSF51197">
    <property type="entry name" value="Clavaminate synthase-like"/>
    <property type="match status" value="1"/>
</dbReference>
<protein>
    <submittedName>
        <fullName evidence="2">Phytanoyl-CoA dioxygenase (PhyH)</fullName>
    </submittedName>
</protein>
<keyword evidence="2" id="KW-0223">Dioxygenase</keyword>
<keyword evidence="2" id="KW-0560">Oxidoreductase</keyword>
<reference evidence="2 3" key="1">
    <citation type="submission" date="2019-02" db="EMBL/GenBank/DDBJ databases">
        <title>Deep-cultivation of Planctomycetes and their phenomic and genomic characterization uncovers novel biology.</title>
        <authorList>
            <person name="Wiegand S."/>
            <person name="Jogler M."/>
            <person name="Boedeker C."/>
            <person name="Pinto D."/>
            <person name="Vollmers J."/>
            <person name="Rivas-Marin E."/>
            <person name="Kohn T."/>
            <person name="Peeters S.H."/>
            <person name="Heuer A."/>
            <person name="Rast P."/>
            <person name="Oberbeckmann S."/>
            <person name="Bunk B."/>
            <person name="Jeske O."/>
            <person name="Meyerdierks A."/>
            <person name="Storesund J.E."/>
            <person name="Kallscheuer N."/>
            <person name="Luecker S."/>
            <person name="Lage O.M."/>
            <person name="Pohl T."/>
            <person name="Merkel B.J."/>
            <person name="Hornburger P."/>
            <person name="Mueller R.-W."/>
            <person name="Bruemmer F."/>
            <person name="Labrenz M."/>
            <person name="Spormann A.M."/>
            <person name="Op den Camp H."/>
            <person name="Overmann J."/>
            <person name="Amann R."/>
            <person name="Jetten M.S.M."/>
            <person name="Mascher T."/>
            <person name="Medema M.H."/>
            <person name="Devos D.P."/>
            <person name="Kaster A.-K."/>
            <person name="Ovreas L."/>
            <person name="Rohde M."/>
            <person name="Galperin M.Y."/>
            <person name="Jogler C."/>
        </authorList>
    </citation>
    <scope>NUCLEOTIDE SEQUENCE [LARGE SCALE GENOMIC DNA]</scope>
    <source>
        <strain evidence="2 3">Pla110</strain>
    </source>
</reference>
<feature type="region of interest" description="Disordered" evidence="1">
    <location>
        <begin position="250"/>
        <end position="275"/>
    </location>
</feature>
<dbReference type="RefSeq" id="WP_144998320.1">
    <property type="nucleotide sequence ID" value="NZ_CP036281.1"/>
</dbReference>
<gene>
    <name evidence="2" type="ORF">Pla110_40360</name>
</gene>
<dbReference type="GO" id="GO:0005506">
    <property type="term" value="F:iron ion binding"/>
    <property type="evidence" value="ECO:0007669"/>
    <property type="project" value="UniProtKB-ARBA"/>
</dbReference>
<dbReference type="Pfam" id="PF05721">
    <property type="entry name" value="PhyH"/>
    <property type="match status" value="1"/>
</dbReference>
<evidence type="ECO:0000313" key="3">
    <source>
        <dbReference type="Proteomes" id="UP000317178"/>
    </source>
</evidence>
<dbReference type="GO" id="GO:0016706">
    <property type="term" value="F:2-oxoglutarate-dependent dioxygenase activity"/>
    <property type="evidence" value="ECO:0007669"/>
    <property type="project" value="UniProtKB-ARBA"/>
</dbReference>
<dbReference type="PANTHER" id="PTHR20883">
    <property type="entry name" value="PHYTANOYL-COA DIOXYGENASE DOMAIN CONTAINING 1"/>
    <property type="match status" value="1"/>
</dbReference>
<dbReference type="InterPro" id="IPR008775">
    <property type="entry name" value="Phytyl_CoA_dOase-like"/>
</dbReference>
<dbReference type="Proteomes" id="UP000317178">
    <property type="component" value="Chromosome"/>
</dbReference>
<dbReference type="EMBL" id="CP036281">
    <property type="protein sequence ID" value="QDU82281.1"/>
    <property type="molecule type" value="Genomic_DNA"/>
</dbReference>